<proteinExistence type="predicted"/>
<reference evidence="3" key="1">
    <citation type="submission" date="2021-11" db="EMBL/GenBank/DDBJ databases">
        <authorList>
            <person name="Herlambang A."/>
            <person name="Guo Y."/>
            <person name="Takashima Y."/>
            <person name="Nishizawa T."/>
        </authorList>
    </citation>
    <scope>NUCLEOTIDE SEQUENCE</scope>
    <source>
        <strain evidence="3">E1425</strain>
    </source>
</reference>
<reference evidence="3" key="2">
    <citation type="journal article" date="2022" name="Microbiol. Resour. Announc.">
        <title>Whole-Genome Sequence of Entomortierella parvispora E1425, a Mucoromycotan Fungus Associated with Burkholderiaceae-Related Endosymbiotic Bacteria.</title>
        <authorList>
            <person name="Herlambang A."/>
            <person name="Guo Y."/>
            <person name="Takashima Y."/>
            <person name="Narisawa K."/>
            <person name="Ohta H."/>
            <person name="Nishizawa T."/>
        </authorList>
    </citation>
    <scope>NUCLEOTIDE SEQUENCE</scope>
    <source>
        <strain evidence="3">E1425</strain>
    </source>
</reference>
<keyword evidence="2" id="KW-0472">Membrane</keyword>
<dbReference type="OrthoDB" id="2446764at2759"/>
<evidence type="ECO:0000256" key="1">
    <source>
        <dbReference type="SAM" id="MobiDB-lite"/>
    </source>
</evidence>
<feature type="transmembrane region" description="Helical" evidence="2">
    <location>
        <begin position="9"/>
        <end position="27"/>
    </location>
</feature>
<feature type="transmembrane region" description="Helical" evidence="2">
    <location>
        <begin position="64"/>
        <end position="86"/>
    </location>
</feature>
<dbReference type="PROSITE" id="PS51257">
    <property type="entry name" value="PROKAR_LIPOPROTEIN"/>
    <property type="match status" value="1"/>
</dbReference>
<feature type="compositionally biased region" description="Polar residues" evidence="1">
    <location>
        <begin position="183"/>
        <end position="192"/>
    </location>
</feature>
<keyword evidence="4" id="KW-1185">Reference proteome</keyword>
<keyword evidence="2" id="KW-1133">Transmembrane helix</keyword>
<feature type="transmembrane region" description="Helical" evidence="2">
    <location>
        <begin position="98"/>
        <end position="118"/>
    </location>
</feature>
<dbReference type="AlphaFoldDB" id="A0A9P3HL45"/>
<feature type="transmembrane region" description="Helical" evidence="2">
    <location>
        <begin position="39"/>
        <end position="57"/>
    </location>
</feature>
<organism evidence="3 4">
    <name type="scientific">Entomortierella parvispora</name>
    <dbReference type="NCBI Taxonomy" id="205924"/>
    <lineage>
        <taxon>Eukaryota</taxon>
        <taxon>Fungi</taxon>
        <taxon>Fungi incertae sedis</taxon>
        <taxon>Mucoromycota</taxon>
        <taxon>Mortierellomycotina</taxon>
        <taxon>Mortierellomycetes</taxon>
        <taxon>Mortierellales</taxon>
        <taxon>Mortierellaceae</taxon>
        <taxon>Entomortierella</taxon>
    </lineage>
</organism>
<protein>
    <submittedName>
        <fullName evidence="3">Uncharacterized protein</fullName>
    </submittedName>
</protein>
<name>A0A9P3HL45_9FUNG</name>
<sequence>MAAPKPIRILRISIVCLLIISCMGTAMDRPERHVETINGYSNLALVIGYTLSLFNLVKLSMPGLRAFLLIGLALVSFMMATSWTWTEFCYNCLLRVDVAMDLPTMALVVIEAILTLRWERRETKARHRRGKRARTQQDDEEELMVVIQRGVLPPRGKVLAPDEQDHPELSISYDLPLIPRQLPKQQHQPTASKESEVSHIYHQVPPQAHLAPTSSQAHPQQQQQSTYANYSSPANTDEAPPCYSRVA</sequence>
<accession>A0A9P3HL45</accession>
<feature type="region of interest" description="Disordered" evidence="1">
    <location>
        <begin position="183"/>
        <end position="247"/>
    </location>
</feature>
<gene>
    <name evidence="3" type="ORF">EMPS_10852</name>
</gene>
<evidence type="ECO:0000256" key="2">
    <source>
        <dbReference type="SAM" id="Phobius"/>
    </source>
</evidence>
<feature type="compositionally biased region" description="Low complexity" evidence="1">
    <location>
        <begin position="211"/>
        <end position="226"/>
    </location>
</feature>
<comment type="caution">
    <text evidence="3">The sequence shown here is derived from an EMBL/GenBank/DDBJ whole genome shotgun (WGS) entry which is preliminary data.</text>
</comment>
<dbReference type="Proteomes" id="UP000827284">
    <property type="component" value="Unassembled WGS sequence"/>
</dbReference>
<keyword evidence="2" id="KW-0812">Transmembrane</keyword>
<evidence type="ECO:0000313" key="4">
    <source>
        <dbReference type="Proteomes" id="UP000827284"/>
    </source>
</evidence>
<evidence type="ECO:0000313" key="3">
    <source>
        <dbReference type="EMBL" id="GJJ78493.1"/>
    </source>
</evidence>
<dbReference type="EMBL" id="BQFW01000015">
    <property type="protein sequence ID" value="GJJ78493.1"/>
    <property type="molecule type" value="Genomic_DNA"/>
</dbReference>